<dbReference type="PANTHER" id="PTHR23303:SF14">
    <property type="entry name" value="BOS COMPLEX SUBUNIT NOMO1-RELATED"/>
    <property type="match status" value="1"/>
</dbReference>
<dbReference type="InterPro" id="IPR055074">
    <property type="entry name" value="NOMO1-3_2nd"/>
</dbReference>
<dbReference type="Pfam" id="PF16087">
    <property type="entry name" value="DUF4817"/>
    <property type="match status" value="1"/>
</dbReference>
<keyword evidence="7" id="KW-1185">Reference proteome</keyword>
<dbReference type="Gene3D" id="2.60.40.1120">
    <property type="entry name" value="Carboxypeptidase-like, regulatory domain"/>
    <property type="match status" value="1"/>
</dbReference>
<dbReference type="PANTHER" id="PTHR23303">
    <property type="entry name" value="CARBOXYPEPTIDASE REGULATORY REGION-CONTAINING"/>
    <property type="match status" value="1"/>
</dbReference>
<comment type="caution">
    <text evidence="6">The sequence shown here is derived from an EMBL/GenBank/DDBJ whole genome shotgun (WGS) entry which is preliminary data.</text>
</comment>
<gene>
    <name evidence="6" type="ORF">ANN_22328</name>
</gene>
<feature type="domain" description="DUF4817" evidence="3">
    <location>
        <begin position="56"/>
        <end position="97"/>
    </location>
</feature>
<sequence>MRGEERRGEERRGEERRGEERRGEERRGEERRGEERRGEERRGEKWKEQCTFLEDAYVKYSSARRCRREFEHRFADVRIPSRSTIHNLVNKVRRTGSFLNKKRVQQRHSIHNGDVDPLLTFFIDEAWIHVHGHVSTQNNRYQATENPHIIHEVSHHAAKVGIRCAVSASRIIGPMYTKQGSLKDHTDCAPNNGYYFLPLYDKGEYILKIEPPAGWSFEPKEVILNVDGTTDQCSQGKDINFIFKGFAITGKVVSSGTNVGPKGIKVSLHPDSDRGSLPFQEVPTSENGDFQFTPVLPGKYLVKASHPRWKLSKNSVTIHLVKENVKIPPNSLVVRGYDVSGLVTSDNEPIKGVSFVLFQAEGVHPVGDIQDCDKSPLKGFKMSGVSPLCHVNSDERGQFVFPSLPPNTYKVVPHYEGPHSIKFDVRPVEVVFTVGHESLKIDTEFKAFDNKVI</sequence>
<feature type="domain" description="NOMO second beta-sandwich" evidence="5">
    <location>
        <begin position="243"/>
        <end position="334"/>
    </location>
</feature>
<accession>A0ABQ8S860</accession>
<reference evidence="6 7" key="1">
    <citation type="journal article" date="2022" name="Allergy">
        <title>Genome assembly and annotation of Periplaneta americana reveal a comprehensive cockroach allergen profile.</title>
        <authorList>
            <person name="Wang L."/>
            <person name="Xiong Q."/>
            <person name="Saelim N."/>
            <person name="Wang L."/>
            <person name="Nong W."/>
            <person name="Wan A.T."/>
            <person name="Shi M."/>
            <person name="Liu X."/>
            <person name="Cao Q."/>
            <person name="Hui J.H.L."/>
            <person name="Sookrung N."/>
            <person name="Leung T.F."/>
            <person name="Tungtrongchitr A."/>
            <person name="Tsui S.K.W."/>
        </authorList>
    </citation>
    <scope>NUCLEOTIDE SEQUENCE [LARGE SCALE GENOMIC DNA]</scope>
    <source>
        <strain evidence="6">PWHHKU_190912</strain>
    </source>
</reference>
<evidence type="ECO:0000313" key="6">
    <source>
        <dbReference type="EMBL" id="KAJ4430118.1"/>
    </source>
</evidence>
<dbReference type="EMBL" id="JAJSOF020000033">
    <property type="protein sequence ID" value="KAJ4430118.1"/>
    <property type="molecule type" value="Genomic_DNA"/>
</dbReference>
<proteinExistence type="predicted"/>
<evidence type="ECO:0000256" key="1">
    <source>
        <dbReference type="ARBA" id="ARBA00022729"/>
    </source>
</evidence>
<keyword evidence="1" id="KW-0732">Signal</keyword>
<dbReference type="InterPro" id="IPR032135">
    <property type="entry name" value="DUF4817"/>
</dbReference>
<evidence type="ECO:0000313" key="7">
    <source>
        <dbReference type="Proteomes" id="UP001148838"/>
    </source>
</evidence>
<name>A0ABQ8S860_PERAM</name>
<dbReference type="InterPro" id="IPR055075">
    <property type="entry name" value="NOMO-like_N"/>
</dbReference>
<evidence type="ECO:0000256" key="2">
    <source>
        <dbReference type="SAM" id="MobiDB-lite"/>
    </source>
</evidence>
<dbReference type="Proteomes" id="UP001148838">
    <property type="component" value="Unassembled WGS sequence"/>
</dbReference>
<evidence type="ECO:0000259" key="4">
    <source>
        <dbReference type="Pfam" id="PF22898"/>
    </source>
</evidence>
<protein>
    <submittedName>
        <fullName evidence="6">Uncharacterized protein</fullName>
    </submittedName>
</protein>
<dbReference type="Pfam" id="PF22904">
    <property type="entry name" value="NOMO1-like_2nd"/>
    <property type="match status" value="1"/>
</dbReference>
<dbReference type="InterPro" id="IPR051417">
    <property type="entry name" value="SDr/BOS_complex"/>
</dbReference>
<organism evidence="6 7">
    <name type="scientific">Periplaneta americana</name>
    <name type="common">American cockroach</name>
    <name type="synonym">Blatta americana</name>
    <dbReference type="NCBI Taxonomy" id="6978"/>
    <lineage>
        <taxon>Eukaryota</taxon>
        <taxon>Metazoa</taxon>
        <taxon>Ecdysozoa</taxon>
        <taxon>Arthropoda</taxon>
        <taxon>Hexapoda</taxon>
        <taxon>Insecta</taxon>
        <taxon>Pterygota</taxon>
        <taxon>Neoptera</taxon>
        <taxon>Polyneoptera</taxon>
        <taxon>Dictyoptera</taxon>
        <taxon>Blattodea</taxon>
        <taxon>Blattoidea</taxon>
        <taxon>Blattidae</taxon>
        <taxon>Blattinae</taxon>
        <taxon>Periplaneta</taxon>
    </lineage>
</organism>
<dbReference type="SUPFAM" id="SSF49478">
    <property type="entry name" value="Cna protein B-type domain"/>
    <property type="match status" value="1"/>
</dbReference>
<evidence type="ECO:0000259" key="5">
    <source>
        <dbReference type="Pfam" id="PF22904"/>
    </source>
</evidence>
<feature type="domain" description="NOMO-like N-terminal beta-sandwich" evidence="4">
    <location>
        <begin position="169"/>
        <end position="241"/>
    </location>
</feature>
<evidence type="ECO:0000259" key="3">
    <source>
        <dbReference type="Pfam" id="PF16087"/>
    </source>
</evidence>
<dbReference type="Pfam" id="PF22898">
    <property type="entry name" value="NOMO1-like_1st"/>
    <property type="match status" value="1"/>
</dbReference>
<feature type="region of interest" description="Disordered" evidence="2">
    <location>
        <begin position="1"/>
        <end position="42"/>
    </location>
</feature>